<name>A0A7D9JGB9_PARCT</name>
<feature type="coiled-coil region" evidence="1">
    <location>
        <begin position="117"/>
        <end position="318"/>
    </location>
</feature>
<keyword evidence="4" id="KW-1185">Reference proteome</keyword>
<dbReference type="EMBL" id="CACRXK020015990">
    <property type="protein sequence ID" value="CAB4029174.1"/>
    <property type="molecule type" value="Genomic_DNA"/>
</dbReference>
<protein>
    <submittedName>
        <fullName evidence="3">Uncharacterized protein</fullName>
    </submittedName>
</protein>
<sequence length="593" mass="68555">MLIRFNSVGVVMRQKTKQETCAEEHDSFHDKRRLLSYWKSLDSSSCPVNNETGNDVKNELLAELRKCLTELDDLDSLSNTTEQDVSSLQNEQLSLLKQLGEYSAYFTPGTLDLNDNLNSNNKAIDALRAERKLLLEENEKLVKQMEKQKKEYKSSSGEQQNDIEKLTREVQNFNISRRKLERELLQITKQKNENEATINSLRQDMKAMKDSHEAEMKRLSNVNDQVSQDNSELVEKGKEATESLKIALHQLTEEKKAMQGQKKTSSGKDIREIEAPLERAKKEREAFRQRCEKSEILQRTLQEEISSLKKEVEVKEKQLSRRSYREVVDGGDVTSSVGEKSTSEDGDEGLQGGQSRISQLKKHGHILEERIKEKHETILSLRKENARANDIAMEKSLELSRTRRILERKIEKLTNENYELKKKFLIPSSSCIRNKNTGNKQESQKQLELKQRERNDEEVLERRQRRRSNPERWAIDATLKRLNNENPSSDTYNDTSTGTISKLKGNQVEKPDNQDSGRSTLNVPLDVTPRRRIGGKFIRASSKRHSADLGKLMSRPEPVINKKSESDMLLEDEPATIFINKYRKKSEEEEHWV</sequence>
<dbReference type="OrthoDB" id="6022618at2759"/>
<evidence type="ECO:0000256" key="2">
    <source>
        <dbReference type="SAM" id="MobiDB-lite"/>
    </source>
</evidence>
<accession>A0A7D9JGB9</accession>
<feature type="region of interest" description="Disordered" evidence="2">
    <location>
        <begin position="430"/>
        <end position="522"/>
    </location>
</feature>
<organism evidence="3 4">
    <name type="scientific">Paramuricea clavata</name>
    <name type="common">Red gorgonian</name>
    <name type="synonym">Violescent sea-whip</name>
    <dbReference type="NCBI Taxonomy" id="317549"/>
    <lineage>
        <taxon>Eukaryota</taxon>
        <taxon>Metazoa</taxon>
        <taxon>Cnidaria</taxon>
        <taxon>Anthozoa</taxon>
        <taxon>Octocorallia</taxon>
        <taxon>Malacalcyonacea</taxon>
        <taxon>Plexauridae</taxon>
        <taxon>Paramuricea</taxon>
    </lineage>
</organism>
<evidence type="ECO:0000313" key="4">
    <source>
        <dbReference type="Proteomes" id="UP001152795"/>
    </source>
</evidence>
<comment type="caution">
    <text evidence="3">The sequence shown here is derived from an EMBL/GenBank/DDBJ whole genome shotgun (WGS) entry which is preliminary data.</text>
</comment>
<dbReference type="Proteomes" id="UP001152795">
    <property type="component" value="Unassembled WGS sequence"/>
</dbReference>
<keyword evidence="1" id="KW-0175">Coiled coil</keyword>
<feature type="compositionally biased region" description="Basic and acidic residues" evidence="2">
    <location>
        <begin position="442"/>
        <end position="483"/>
    </location>
</feature>
<feature type="compositionally biased region" description="Polar residues" evidence="2">
    <location>
        <begin position="484"/>
        <end position="500"/>
    </location>
</feature>
<proteinExistence type="predicted"/>
<dbReference type="AlphaFoldDB" id="A0A7D9JGB9"/>
<feature type="compositionally biased region" description="Polar residues" evidence="2">
    <location>
        <begin position="430"/>
        <end position="439"/>
    </location>
</feature>
<reference evidence="3" key="1">
    <citation type="submission" date="2020-04" db="EMBL/GenBank/DDBJ databases">
        <authorList>
            <person name="Alioto T."/>
            <person name="Alioto T."/>
            <person name="Gomez Garrido J."/>
        </authorList>
    </citation>
    <scope>NUCLEOTIDE SEQUENCE</scope>
    <source>
        <strain evidence="3">A484AB</strain>
    </source>
</reference>
<feature type="coiled-coil region" evidence="1">
    <location>
        <begin position="57"/>
        <end position="91"/>
    </location>
</feature>
<feature type="region of interest" description="Disordered" evidence="2">
    <location>
        <begin position="325"/>
        <end position="354"/>
    </location>
</feature>
<gene>
    <name evidence="3" type="ORF">PACLA_8A051455</name>
</gene>
<evidence type="ECO:0000256" key="1">
    <source>
        <dbReference type="SAM" id="Coils"/>
    </source>
</evidence>
<evidence type="ECO:0000313" key="3">
    <source>
        <dbReference type="EMBL" id="CAB4029174.1"/>
    </source>
</evidence>